<feature type="region of interest" description="Disordered" evidence="1">
    <location>
        <begin position="603"/>
        <end position="695"/>
    </location>
</feature>
<feature type="compositionally biased region" description="Polar residues" evidence="1">
    <location>
        <begin position="402"/>
        <end position="414"/>
    </location>
</feature>
<dbReference type="InParanoid" id="E4WVM4"/>
<accession>E4WVM4</accession>
<name>E4WVM4_OIKDI</name>
<feature type="region of interest" description="Disordered" evidence="1">
    <location>
        <begin position="397"/>
        <end position="449"/>
    </location>
</feature>
<feature type="compositionally biased region" description="Polar residues" evidence="1">
    <location>
        <begin position="603"/>
        <end position="626"/>
    </location>
</feature>
<evidence type="ECO:0000313" key="2">
    <source>
        <dbReference type="EMBL" id="CBY21177.1"/>
    </source>
</evidence>
<keyword evidence="3" id="KW-1185">Reference proteome</keyword>
<dbReference type="Proteomes" id="UP000001307">
    <property type="component" value="Unassembled WGS sequence"/>
</dbReference>
<evidence type="ECO:0000256" key="1">
    <source>
        <dbReference type="SAM" id="MobiDB-lite"/>
    </source>
</evidence>
<protein>
    <submittedName>
        <fullName evidence="2">Uncharacterized protein</fullName>
    </submittedName>
</protein>
<feature type="compositionally biased region" description="Polar residues" evidence="1">
    <location>
        <begin position="675"/>
        <end position="695"/>
    </location>
</feature>
<organism evidence="2">
    <name type="scientific">Oikopleura dioica</name>
    <name type="common">Tunicate</name>
    <dbReference type="NCBI Taxonomy" id="34765"/>
    <lineage>
        <taxon>Eukaryota</taxon>
        <taxon>Metazoa</taxon>
        <taxon>Chordata</taxon>
        <taxon>Tunicata</taxon>
        <taxon>Appendicularia</taxon>
        <taxon>Copelata</taxon>
        <taxon>Oikopleuridae</taxon>
        <taxon>Oikopleura</taxon>
    </lineage>
</organism>
<feature type="compositionally biased region" description="Low complexity" evidence="1">
    <location>
        <begin position="636"/>
        <end position="646"/>
    </location>
</feature>
<dbReference type="AlphaFoldDB" id="E4WVM4"/>
<proteinExistence type="predicted"/>
<feature type="region of interest" description="Disordered" evidence="1">
    <location>
        <begin position="38"/>
        <end position="61"/>
    </location>
</feature>
<sequence length="695" mass="78662">MNFRLILGADRMSEYYGILDELSRETPSPEVEDHIATFSDAESDSYDEIPPPLEPGSSDDEDIRIADIPLPPHSVKSEIVENIIVTPGSREMQLYSQNETVEEPQTWRSLQPGETIDEALENAKKILDNMPLSQSALSHQLMSAHAHNICTTVVPYNESVDTQRREDLDSEEVIILDDSSDYGSPEISSAGAVSIMPNDDQVIILEDSTADSEVLEVVAEKEELKPVEEKIDDDDFEITGEKEGEILSHHRCDCPLHKFTKLGPQKAPCASNMLFCDKCFCFMCDKAVSECKSWGSSQTPHCNAWKASDWNFKKTLLKLTSTEENASVAQTAAPSGQQAVSTSGWGFEDYAWHNRNREGRVRPQTSPPRWGESTWSAGGCQSWGWEQELQNRRQNDEAIPTVDQTNMPGPSTATVWGARKSPSLKREHESKGSSSNGNSPNRSSDDSDVEFVVDRTNEREELGDDGPILNLTNIDRFQWRIKDEEKERQKKRRKEKRQEREYRPPTQEDISFWNKRKEDLKRNPPQREKVRYSSWDDEPAVAGSGCNANVPSTSGWGEQNPQQNINRNHFYNSSKTSFHNQHGYRQNFTRSNSFQQSFNYGNQLRSSHVGTNSPVVNSLQRPVNQDYQDKSGPIYNSGSRNSSTSSNEDRFSEETTFAHAGQNQLMPKRRKQKQFHQSPKTNPSFSRGYNQGSLS</sequence>
<feature type="region of interest" description="Disordered" evidence="1">
    <location>
        <begin position="356"/>
        <end position="378"/>
    </location>
</feature>
<feature type="compositionally biased region" description="Basic and acidic residues" evidence="1">
    <location>
        <begin position="515"/>
        <end position="531"/>
    </location>
</feature>
<feature type="region of interest" description="Disordered" evidence="1">
    <location>
        <begin position="554"/>
        <end position="580"/>
    </location>
</feature>
<feature type="region of interest" description="Disordered" evidence="1">
    <location>
        <begin position="485"/>
        <end position="542"/>
    </location>
</feature>
<feature type="compositionally biased region" description="Low complexity" evidence="1">
    <location>
        <begin position="432"/>
        <end position="442"/>
    </location>
</feature>
<reference evidence="2" key="1">
    <citation type="journal article" date="2010" name="Science">
        <title>Plasticity of animal genome architecture unmasked by rapid evolution of a pelagic tunicate.</title>
        <authorList>
            <person name="Denoeud F."/>
            <person name="Henriet S."/>
            <person name="Mungpakdee S."/>
            <person name="Aury J.M."/>
            <person name="Da Silva C."/>
            <person name="Brinkmann H."/>
            <person name="Mikhaleva J."/>
            <person name="Olsen L.C."/>
            <person name="Jubin C."/>
            <person name="Canestro C."/>
            <person name="Bouquet J.M."/>
            <person name="Danks G."/>
            <person name="Poulain J."/>
            <person name="Campsteijn C."/>
            <person name="Adamski M."/>
            <person name="Cross I."/>
            <person name="Yadetie F."/>
            <person name="Muffato M."/>
            <person name="Louis A."/>
            <person name="Butcher S."/>
            <person name="Tsagkogeorga G."/>
            <person name="Konrad A."/>
            <person name="Singh S."/>
            <person name="Jensen M.F."/>
            <person name="Cong E.H."/>
            <person name="Eikeseth-Otteraa H."/>
            <person name="Noel B."/>
            <person name="Anthouard V."/>
            <person name="Porcel B.M."/>
            <person name="Kachouri-Lafond R."/>
            <person name="Nishino A."/>
            <person name="Ugolini M."/>
            <person name="Chourrout P."/>
            <person name="Nishida H."/>
            <person name="Aasland R."/>
            <person name="Huzurbazar S."/>
            <person name="Westhof E."/>
            <person name="Delsuc F."/>
            <person name="Lehrach H."/>
            <person name="Reinhardt R."/>
            <person name="Weissenbach J."/>
            <person name="Roy S.W."/>
            <person name="Artiguenave F."/>
            <person name="Postlethwait J.H."/>
            <person name="Manak J.R."/>
            <person name="Thompson E.M."/>
            <person name="Jaillon O."/>
            <person name="Du Pasquier L."/>
            <person name="Boudinot P."/>
            <person name="Liberles D.A."/>
            <person name="Volff J.N."/>
            <person name="Philippe H."/>
            <person name="Lenhard B."/>
            <person name="Roest Crollius H."/>
            <person name="Wincker P."/>
            <person name="Chourrout D."/>
        </authorList>
    </citation>
    <scope>NUCLEOTIDE SEQUENCE [LARGE SCALE GENOMIC DNA]</scope>
</reference>
<evidence type="ECO:0000313" key="3">
    <source>
        <dbReference type="Proteomes" id="UP000001307"/>
    </source>
</evidence>
<gene>
    <name evidence="2" type="ORF">GSOID_T00008931001</name>
</gene>
<dbReference type="EMBL" id="FN653017">
    <property type="protein sequence ID" value="CBY21177.1"/>
    <property type="molecule type" value="Genomic_DNA"/>
</dbReference>